<keyword evidence="1" id="KW-0539">Nucleus</keyword>
<evidence type="ECO:0000256" key="2">
    <source>
        <dbReference type="SAM" id="MobiDB-lite"/>
    </source>
</evidence>
<keyword evidence="4" id="KW-1185">Reference proteome</keyword>
<dbReference type="Proteomes" id="UP000738349">
    <property type="component" value="Unassembled WGS sequence"/>
</dbReference>
<feature type="compositionally biased region" description="Polar residues" evidence="2">
    <location>
        <begin position="1"/>
        <end position="12"/>
    </location>
</feature>
<evidence type="ECO:0000256" key="1">
    <source>
        <dbReference type="ARBA" id="ARBA00023242"/>
    </source>
</evidence>
<dbReference type="OrthoDB" id="4159781at2759"/>
<protein>
    <submittedName>
        <fullName evidence="3">Tachykinin family protein</fullName>
    </submittedName>
</protein>
<dbReference type="AlphaFoldDB" id="A0A9P9FV54"/>
<evidence type="ECO:0000313" key="3">
    <source>
        <dbReference type="EMBL" id="KAH7177090.1"/>
    </source>
</evidence>
<reference evidence="3" key="1">
    <citation type="journal article" date="2021" name="Nat. Commun.">
        <title>Genetic determinants of endophytism in the Arabidopsis root mycobiome.</title>
        <authorList>
            <person name="Mesny F."/>
            <person name="Miyauchi S."/>
            <person name="Thiergart T."/>
            <person name="Pickel B."/>
            <person name="Atanasova L."/>
            <person name="Karlsson M."/>
            <person name="Huettel B."/>
            <person name="Barry K.W."/>
            <person name="Haridas S."/>
            <person name="Chen C."/>
            <person name="Bauer D."/>
            <person name="Andreopoulos W."/>
            <person name="Pangilinan J."/>
            <person name="LaButti K."/>
            <person name="Riley R."/>
            <person name="Lipzen A."/>
            <person name="Clum A."/>
            <person name="Drula E."/>
            <person name="Henrissat B."/>
            <person name="Kohler A."/>
            <person name="Grigoriev I.V."/>
            <person name="Martin F.M."/>
            <person name="Hacquard S."/>
        </authorList>
    </citation>
    <scope>NUCLEOTIDE SEQUENCE</scope>
    <source>
        <strain evidence="3">MPI-CAGE-AT-0147</strain>
    </source>
</reference>
<sequence length="503" mass="56994">MTPDQETSNSPTDDPESRFTFVLHPDQDGIRSHAMRAHWTQRRHNLATRRESAASQQTRQLRPRRSSSTTEDPSLSRPQPQHGSSSESSDYVNFHVTSGAIPSQAITNMDQSLVCDRLDPFDMFPVKLTSEHHELLHHWLSTDAAVLSGNTPLSSFNPMRDVWIPLDSSNAASFNAIMAHSAAHLAQMRGQKPEGEALKFKTEALQIISMWMSEPETALGDDVLAAVLRLMTYEHFWGAEEEWRLHRNGLNSIIQARGGIVAVQKNWRLGLVVLLTSLRAKPTWFDYTNQIPQLLDARELISVFGNDQNIYRLRFLWLVSLIQDCRKLLDRHPDLSGYAAICDAINLVHLHSEQAFDGCNPADIDGAVFMQQKMYREACLFLFAICIQASASSFSKTASMPFEQNRLDSLNAYMYETGPNWEGSVERLYQTLFCQVSEYLNHRSEAEYATHTTMLLGLLSNDTRHGVERCLLSILMQGRGMGQEELSSHVWTPDFLLLSLREL</sequence>
<gene>
    <name evidence="3" type="ORF">EDB81DRAFT_898750</name>
</gene>
<feature type="compositionally biased region" description="Basic residues" evidence="2">
    <location>
        <begin position="33"/>
        <end position="47"/>
    </location>
</feature>
<dbReference type="PANTHER" id="PTHR37540:SF5">
    <property type="entry name" value="TRANSCRIPTION FACTOR DOMAIN-CONTAINING PROTEIN"/>
    <property type="match status" value="1"/>
</dbReference>
<accession>A0A9P9FV54</accession>
<dbReference type="EMBL" id="JAGMUV010000001">
    <property type="protein sequence ID" value="KAH7177090.1"/>
    <property type="molecule type" value="Genomic_DNA"/>
</dbReference>
<dbReference type="InterPro" id="IPR021858">
    <property type="entry name" value="Fun_TF"/>
</dbReference>
<feature type="compositionally biased region" description="Polar residues" evidence="2">
    <location>
        <begin position="53"/>
        <end position="90"/>
    </location>
</feature>
<evidence type="ECO:0000313" key="4">
    <source>
        <dbReference type="Proteomes" id="UP000738349"/>
    </source>
</evidence>
<name>A0A9P9FV54_9HYPO</name>
<feature type="region of interest" description="Disordered" evidence="2">
    <location>
        <begin position="1"/>
        <end position="90"/>
    </location>
</feature>
<organism evidence="3 4">
    <name type="scientific">Dactylonectria macrodidyma</name>
    <dbReference type="NCBI Taxonomy" id="307937"/>
    <lineage>
        <taxon>Eukaryota</taxon>
        <taxon>Fungi</taxon>
        <taxon>Dikarya</taxon>
        <taxon>Ascomycota</taxon>
        <taxon>Pezizomycotina</taxon>
        <taxon>Sordariomycetes</taxon>
        <taxon>Hypocreomycetidae</taxon>
        <taxon>Hypocreales</taxon>
        <taxon>Nectriaceae</taxon>
        <taxon>Dactylonectria</taxon>
    </lineage>
</organism>
<comment type="caution">
    <text evidence="3">The sequence shown here is derived from an EMBL/GenBank/DDBJ whole genome shotgun (WGS) entry which is preliminary data.</text>
</comment>
<proteinExistence type="predicted"/>
<dbReference type="PANTHER" id="PTHR37540">
    <property type="entry name" value="TRANSCRIPTION FACTOR (ACR-2), PUTATIVE-RELATED-RELATED"/>
    <property type="match status" value="1"/>
</dbReference>
<dbReference type="Pfam" id="PF11951">
    <property type="entry name" value="Fungal_trans_2"/>
    <property type="match status" value="1"/>
</dbReference>